<feature type="domain" description="BTB" evidence="9">
    <location>
        <begin position="28"/>
        <end position="94"/>
    </location>
</feature>
<dbReference type="HOGENOM" id="CLU_654255_0_0_1"/>
<evidence type="ECO:0000313" key="13">
    <source>
        <dbReference type="Proteomes" id="UP000014760"/>
    </source>
</evidence>
<evidence type="ECO:0000259" key="9">
    <source>
        <dbReference type="PROSITE" id="PS50097"/>
    </source>
</evidence>
<dbReference type="SMART" id="SM00355">
    <property type="entry name" value="ZnF_C2H2"/>
    <property type="match status" value="4"/>
</dbReference>
<feature type="domain" description="C2H2-type" evidence="10">
    <location>
        <begin position="317"/>
        <end position="344"/>
    </location>
</feature>
<dbReference type="InterPro" id="IPR000210">
    <property type="entry name" value="BTB/POZ_dom"/>
</dbReference>
<proteinExistence type="predicted"/>
<evidence type="ECO:0000256" key="8">
    <source>
        <dbReference type="SAM" id="MobiDB-lite"/>
    </source>
</evidence>
<evidence type="ECO:0008006" key="14">
    <source>
        <dbReference type="Google" id="ProtNLM"/>
    </source>
</evidence>
<keyword evidence="4 7" id="KW-0863">Zinc-finger</keyword>
<dbReference type="SMART" id="SM00225">
    <property type="entry name" value="BTB"/>
    <property type="match status" value="1"/>
</dbReference>
<dbReference type="Gene3D" id="3.30.160.60">
    <property type="entry name" value="Classic Zinc Finger"/>
    <property type="match status" value="4"/>
</dbReference>
<protein>
    <recommendedName>
        <fullName evidence="14">BTB domain-containing protein</fullName>
    </recommendedName>
</protein>
<dbReference type="Pfam" id="PF00096">
    <property type="entry name" value="zf-C2H2"/>
    <property type="match status" value="3"/>
</dbReference>
<dbReference type="FunFam" id="3.30.160.60:FF:000690">
    <property type="entry name" value="Zinc finger protein 354C"/>
    <property type="match status" value="1"/>
</dbReference>
<feature type="compositionally biased region" description="Acidic residues" evidence="8">
    <location>
        <begin position="153"/>
        <end position="164"/>
    </location>
</feature>
<feature type="compositionally biased region" description="Basic and acidic residues" evidence="8">
    <location>
        <begin position="368"/>
        <end position="386"/>
    </location>
</feature>
<evidence type="ECO:0000256" key="6">
    <source>
        <dbReference type="ARBA" id="ARBA00023242"/>
    </source>
</evidence>
<dbReference type="PANTHER" id="PTHR24394">
    <property type="entry name" value="ZINC FINGER PROTEIN"/>
    <property type="match status" value="1"/>
</dbReference>
<dbReference type="STRING" id="283909.R7UTV5"/>
<dbReference type="FunFam" id="3.30.160.60:FF:000100">
    <property type="entry name" value="Zinc finger 45-like"/>
    <property type="match status" value="1"/>
</dbReference>
<feature type="compositionally biased region" description="Basic and acidic residues" evidence="8">
    <location>
        <begin position="397"/>
        <end position="420"/>
    </location>
</feature>
<dbReference type="Pfam" id="PF00651">
    <property type="entry name" value="BTB"/>
    <property type="match status" value="1"/>
</dbReference>
<evidence type="ECO:0000313" key="11">
    <source>
        <dbReference type="EMBL" id="ELU06841.1"/>
    </source>
</evidence>
<evidence type="ECO:0000256" key="3">
    <source>
        <dbReference type="ARBA" id="ARBA00022737"/>
    </source>
</evidence>
<dbReference type="InterPro" id="IPR013087">
    <property type="entry name" value="Znf_C2H2_type"/>
</dbReference>
<reference evidence="13" key="1">
    <citation type="submission" date="2012-12" db="EMBL/GenBank/DDBJ databases">
        <authorList>
            <person name="Hellsten U."/>
            <person name="Grimwood J."/>
            <person name="Chapman J.A."/>
            <person name="Shapiro H."/>
            <person name="Aerts A."/>
            <person name="Otillar R.P."/>
            <person name="Terry A.Y."/>
            <person name="Boore J.L."/>
            <person name="Simakov O."/>
            <person name="Marletaz F."/>
            <person name="Cho S.-J."/>
            <person name="Edsinger-Gonzales E."/>
            <person name="Havlak P."/>
            <person name="Kuo D.-H."/>
            <person name="Larsson T."/>
            <person name="Lv J."/>
            <person name="Arendt D."/>
            <person name="Savage R."/>
            <person name="Osoegawa K."/>
            <person name="de Jong P."/>
            <person name="Lindberg D.R."/>
            <person name="Seaver E.C."/>
            <person name="Weisblat D.A."/>
            <person name="Putnam N.H."/>
            <person name="Grigoriev I.V."/>
            <person name="Rokhsar D.S."/>
        </authorList>
    </citation>
    <scope>NUCLEOTIDE SEQUENCE</scope>
    <source>
        <strain evidence="13">I ESC-2004</strain>
    </source>
</reference>
<keyword evidence="5" id="KW-0862">Zinc</keyword>
<dbReference type="InterPro" id="IPR036236">
    <property type="entry name" value="Znf_C2H2_sf"/>
</dbReference>
<organism evidence="11">
    <name type="scientific">Capitella teleta</name>
    <name type="common">Polychaete worm</name>
    <dbReference type="NCBI Taxonomy" id="283909"/>
    <lineage>
        <taxon>Eukaryota</taxon>
        <taxon>Metazoa</taxon>
        <taxon>Spiralia</taxon>
        <taxon>Lophotrochozoa</taxon>
        <taxon>Annelida</taxon>
        <taxon>Polychaeta</taxon>
        <taxon>Sedentaria</taxon>
        <taxon>Scolecida</taxon>
        <taxon>Capitellidae</taxon>
        <taxon>Capitella</taxon>
    </lineage>
</organism>
<keyword evidence="6" id="KW-0539">Nucleus</keyword>
<dbReference type="EMBL" id="AMQN01007280">
    <property type="status" value="NOT_ANNOTATED_CDS"/>
    <property type="molecule type" value="Genomic_DNA"/>
</dbReference>
<feature type="region of interest" description="Disordered" evidence="8">
    <location>
        <begin position="130"/>
        <end position="167"/>
    </location>
</feature>
<feature type="region of interest" description="Disordered" evidence="8">
    <location>
        <begin position="188"/>
        <end position="242"/>
    </location>
</feature>
<evidence type="ECO:0000256" key="1">
    <source>
        <dbReference type="ARBA" id="ARBA00004123"/>
    </source>
</evidence>
<feature type="domain" description="C2H2-type" evidence="10">
    <location>
        <begin position="345"/>
        <end position="373"/>
    </location>
</feature>
<sequence length="420" mass="47087">MSWSETFSNHAALMLEQMNVQRFYSAFCDVSVRVEDVDFRLHKSVLAAASPKLQTLMCGLRDENSNVMTMHDVSLTGFRCILEFIYTGLLKLDIMCVQEVLNTAQFLELRMVEKACLNYLKSVPPSNMSMGDSKSYRGVLPGPPPDDISTNGDDVDVEGEDDASQPDTHLAHDAVSLSHNASVTAEEEITVDDFEMVPPPETPDIEVEATDSEEDEDDDDDDDGEEEGEEAEEEEEECEYHSHKLSNVERHASIHSERKPFICLQCGKCFAQSNGLRSHLHSCTEQRGYLCDLCGAKFNYLGALKSHRLLHAGKKPYTCADCGASFTDVRNYKRHRRIHDNAFPYPCPHCSKTYRHSNSLKKHLLAHHPDSKEAKESSLPEKETAKNTKKTVTAKKSTIEKINKESSKVADADCDKSQNS</sequence>
<feature type="region of interest" description="Disordered" evidence="8">
    <location>
        <begin position="368"/>
        <end position="420"/>
    </location>
</feature>
<dbReference type="PROSITE" id="PS50097">
    <property type="entry name" value="BTB"/>
    <property type="match status" value="1"/>
</dbReference>
<comment type="subcellular location">
    <subcellularLocation>
        <location evidence="1">Nucleus</location>
    </subcellularLocation>
</comment>
<dbReference type="SUPFAM" id="SSF57667">
    <property type="entry name" value="beta-beta-alpha zinc fingers"/>
    <property type="match status" value="2"/>
</dbReference>
<evidence type="ECO:0000259" key="10">
    <source>
        <dbReference type="PROSITE" id="PS50157"/>
    </source>
</evidence>
<feature type="compositionally biased region" description="Acidic residues" evidence="8">
    <location>
        <begin position="203"/>
        <end position="238"/>
    </location>
</feature>
<dbReference type="GO" id="GO:0000981">
    <property type="term" value="F:DNA-binding transcription factor activity, RNA polymerase II-specific"/>
    <property type="evidence" value="ECO:0007669"/>
    <property type="project" value="TreeGrafter"/>
</dbReference>
<keyword evidence="13" id="KW-1185">Reference proteome</keyword>
<evidence type="ECO:0000256" key="4">
    <source>
        <dbReference type="ARBA" id="ARBA00022771"/>
    </source>
</evidence>
<dbReference type="GO" id="GO:0005634">
    <property type="term" value="C:nucleus"/>
    <property type="evidence" value="ECO:0007669"/>
    <property type="project" value="UniProtKB-SubCell"/>
</dbReference>
<dbReference type="PANTHER" id="PTHR24394:SF29">
    <property type="entry name" value="MYONEURIN"/>
    <property type="match status" value="1"/>
</dbReference>
<feature type="domain" description="C2H2-type" evidence="10">
    <location>
        <begin position="261"/>
        <end position="288"/>
    </location>
</feature>
<dbReference type="Proteomes" id="UP000014760">
    <property type="component" value="Unassembled WGS sequence"/>
</dbReference>
<evidence type="ECO:0000256" key="7">
    <source>
        <dbReference type="PROSITE-ProRule" id="PRU00042"/>
    </source>
</evidence>
<reference evidence="12" key="3">
    <citation type="submission" date="2015-06" db="UniProtKB">
        <authorList>
            <consortium name="EnsemblMetazoa"/>
        </authorList>
    </citation>
    <scope>IDENTIFICATION</scope>
</reference>
<keyword evidence="3" id="KW-0677">Repeat</keyword>
<dbReference type="OMA" id="ANPRRQM"/>
<accession>R7UTV5</accession>
<evidence type="ECO:0000256" key="5">
    <source>
        <dbReference type="ARBA" id="ARBA00022833"/>
    </source>
</evidence>
<dbReference type="InterPro" id="IPR011333">
    <property type="entry name" value="SKP1/BTB/POZ_sf"/>
</dbReference>
<evidence type="ECO:0000256" key="2">
    <source>
        <dbReference type="ARBA" id="ARBA00022723"/>
    </source>
</evidence>
<dbReference type="Gene3D" id="3.30.710.10">
    <property type="entry name" value="Potassium Channel Kv1.1, Chain A"/>
    <property type="match status" value="1"/>
</dbReference>
<dbReference type="OrthoDB" id="2311693at2759"/>
<name>R7UTV5_CAPTE</name>
<evidence type="ECO:0000313" key="12">
    <source>
        <dbReference type="EnsemblMetazoa" id="CapteP142715"/>
    </source>
</evidence>
<dbReference type="EMBL" id="KB300344">
    <property type="protein sequence ID" value="ELU06841.1"/>
    <property type="molecule type" value="Genomic_DNA"/>
</dbReference>
<dbReference type="GO" id="GO:0008270">
    <property type="term" value="F:zinc ion binding"/>
    <property type="evidence" value="ECO:0007669"/>
    <property type="project" value="UniProtKB-KW"/>
</dbReference>
<dbReference type="SUPFAM" id="SSF54695">
    <property type="entry name" value="POZ domain"/>
    <property type="match status" value="1"/>
</dbReference>
<dbReference type="PROSITE" id="PS00028">
    <property type="entry name" value="ZINC_FINGER_C2H2_1"/>
    <property type="match status" value="3"/>
</dbReference>
<dbReference type="AlphaFoldDB" id="R7UTV5"/>
<feature type="domain" description="C2H2-type" evidence="10">
    <location>
        <begin position="289"/>
        <end position="316"/>
    </location>
</feature>
<dbReference type="EnsemblMetazoa" id="CapteT142715">
    <property type="protein sequence ID" value="CapteP142715"/>
    <property type="gene ID" value="CapteG142715"/>
</dbReference>
<reference evidence="11 13" key="2">
    <citation type="journal article" date="2013" name="Nature">
        <title>Insights into bilaterian evolution from three spiralian genomes.</title>
        <authorList>
            <person name="Simakov O."/>
            <person name="Marletaz F."/>
            <person name="Cho S.J."/>
            <person name="Edsinger-Gonzales E."/>
            <person name="Havlak P."/>
            <person name="Hellsten U."/>
            <person name="Kuo D.H."/>
            <person name="Larsson T."/>
            <person name="Lv J."/>
            <person name="Arendt D."/>
            <person name="Savage R."/>
            <person name="Osoegawa K."/>
            <person name="de Jong P."/>
            <person name="Grimwood J."/>
            <person name="Chapman J.A."/>
            <person name="Shapiro H."/>
            <person name="Aerts A."/>
            <person name="Otillar R.P."/>
            <person name="Terry A.Y."/>
            <person name="Boore J.L."/>
            <person name="Grigoriev I.V."/>
            <person name="Lindberg D.R."/>
            <person name="Seaver E.C."/>
            <person name="Weisblat D.A."/>
            <person name="Putnam N.H."/>
            <person name="Rokhsar D.S."/>
        </authorList>
    </citation>
    <scope>NUCLEOTIDE SEQUENCE</scope>
    <source>
        <strain evidence="11 13">I ESC-2004</strain>
    </source>
</reference>
<gene>
    <name evidence="11" type="ORF">CAPTEDRAFT_142715</name>
</gene>
<dbReference type="PROSITE" id="PS50157">
    <property type="entry name" value="ZINC_FINGER_C2H2_2"/>
    <property type="match status" value="4"/>
</dbReference>
<keyword evidence="2" id="KW-0479">Metal-binding</keyword>